<name>A0ACB8RJI6_9AGAM</name>
<keyword evidence="2" id="KW-1185">Reference proteome</keyword>
<comment type="caution">
    <text evidence="1">The sequence shown here is derived from an EMBL/GenBank/DDBJ whole genome shotgun (WGS) entry which is preliminary data.</text>
</comment>
<proteinExistence type="predicted"/>
<reference evidence="1" key="1">
    <citation type="submission" date="2021-02" db="EMBL/GenBank/DDBJ databases">
        <authorList>
            <consortium name="DOE Joint Genome Institute"/>
            <person name="Ahrendt S."/>
            <person name="Looney B.P."/>
            <person name="Miyauchi S."/>
            <person name="Morin E."/>
            <person name="Drula E."/>
            <person name="Courty P.E."/>
            <person name="Chicoki N."/>
            <person name="Fauchery L."/>
            <person name="Kohler A."/>
            <person name="Kuo A."/>
            <person name="Labutti K."/>
            <person name="Pangilinan J."/>
            <person name="Lipzen A."/>
            <person name="Riley R."/>
            <person name="Andreopoulos W."/>
            <person name="He G."/>
            <person name="Johnson J."/>
            <person name="Barry K.W."/>
            <person name="Grigoriev I.V."/>
            <person name="Nagy L."/>
            <person name="Hibbett D."/>
            <person name="Henrissat B."/>
            <person name="Matheny P.B."/>
            <person name="Labbe J."/>
            <person name="Martin F."/>
        </authorList>
    </citation>
    <scope>NUCLEOTIDE SEQUENCE</scope>
    <source>
        <strain evidence="1">FP105234-sp</strain>
    </source>
</reference>
<evidence type="ECO:0000313" key="2">
    <source>
        <dbReference type="Proteomes" id="UP000814033"/>
    </source>
</evidence>
<dbReference type="EMBL" id="MU275995">
    <property type="protein sequence ID" value="KAI0044057.1"/>
    <property type="molecule type" value="Genomic_DNA"/>
</dbReference>
<reference evidence="1" key="2">
    <citation type="journal article" date="2022" name="New Phytol.">
        <title>Evolutionary transition to the ectomycorrhizal habit in the genomes of a hyperdiverse lineage of mushroom-forming fungi.</title>
        <authorList>
            <person name="Looney B."/>
            <person name="Miyauchi S."/>
            <person name="Morin E."/>
            <person name="Drula E."/>
            <person name="Courty P.E."/>
            <person name="Kohler A."/>
            <person name="Kuo A."/>
            <person name="LaButti K."/>
            <person name="Pangilinan J."/>
            <person name="Lipzen A."/>
            <person name="Riley R."/>
            <person name="Andreopoulos W."/>
            <person name="He G."/>
            <person name="Johnson J."/>
            <person name="Nolan M."/>
            <person name="Tritt A."/>
            <person name="Barry K.W."/>
            <person name="Grigoriev I.V."/>
            <person name="Nagy L.G."/>
            <person name="Hibbett D."/>
            <person name="Henrissat B."/>
            <person name="Matheny P.B."/>
            <person name="Labbe J."/>
            <person name="Martin F.M."/>
        </authorList>
    </citation>
    <scope>NUCLEOTIDE SEQUENCE</scope>
    <source>
        <strain evidence="1">FP105234-sp</strain>
    </source>
</reference>
<dbReference type="Proteomes" id="UP000814033">
    <property type="component" value="Unassembled WGS sequence"/>
</dbReference>
<organism evidence="1 2">
    <name type="scientific">Auriscalpium vulgare</name>
    <dbReference type="NCBI Taxonomy" id="40419"/>
    <lineage>
        <taxon>Eukaryota</taxon>
        <taxon>Fungi</taxon>
        <taxon>Dikarya</taxon>
        <taxon>Basidiomycota</taxon>
        <taxon>Agaricomycotina</taxon>
        <taxon>Agaricomycetes</taxon>
        <taxon>Russulales</taxon>
        <taxon>Auriscalpiaceae</taxon>
        <taxon>Auriscalpium</taxon>
    </lineage>
</organism>
<protein>
    <submittedName>
        <fullName evidence="1">Hexose transporter</fullName>
    </submittedName>
</protein>
<accession>A0ACB8RJI6</accession>
<gene>
    <name evidence="1" type="ORF">FA95DRAFT_1608843</name>
</gene>
<evidence type="ECO:0000313" key="1">
    <source>
        <dbReference type="EMBL" id="KAI0044057.1"/>
    </source>
</evidence>
<sequence length="539" mass="59306">MAHGQIDHNLSGEKFYLQLIDTSRPWYKNRRLVTLNLWIFLLLITSTANGYDGSMMNGLQILNQWEDAFNHPSGSKLGLLGAIQNIGSLGATPFAPYCADILGRKWTVIFGAGVMVAGTIIQTASQSVSMFIGARFLLGFGLGFAGNAAPMLVTEIAYPTQRAPVASIYNALWPGGAFIASWVTFGSFHINNSWAWRLPSACQAIPSVFQVLLMPWAPESPRWLVSKGREEEALDILAYYHASGNREDPLVQFEFEEIKTAIAEEKIQKQTGWLDLLRTPGMRRRMRIIIALALFSQWSGNGLVSYYLNQVFDTIGITNKTEQLLINAFLNLWSLIMAVLGGAFCDRLGRRTLFLTSTAGMLLFFTLQTIGSSQYALHGNKSAGNAVVAFIFLYSGAYAIAYSPLIVSYTLEVLPFAMRAKGMAAFSLAITASLVFNQYINPLALKAIAWKYYIVYCVWLAFELGYIYLFLVETKNRTLEETALIFDGDTSLVSLTRRAAINAGVEAGSGNGADESKSADEKGAEATVRSLTSEEDEGN</sequence>